<feature type="compositionally biased region" description="Basic and acidic residues" evidence="3">
    <location>
        <begin position="379"/>
        <end position="403"/>
    </location>
</feature>
<dbReference type="Proteomes" id="UP001642540">
    <property type="component" value="Unassembled WGS sequence"/>
</dbReference>
<dbReference type="PANTHER" id="PTHR12269:SF1">
    <property type="entry name" value="EUKARYOTIC TRANSLATION INITIATION FACTOR 4E TRANSPORTER"/>
    <property type="match status" value="1"/>
</dbReference>
<feature type="region of interest" description="Disordered" evidence="3">
    <location>
        <begin position="89"/>
        <end position="273"/>
    </location>
</feature>
<feature type="region of interest" description="Disordered" evidence="3">
    <location>
        <begin position="344"/>
        <end position="437"/>
    </location>
</feature>
<sequence>MATSIEKISMDLKAGSPGGKCLVETELTKPDMEGSNFRKPSGRKKRILYDREFLIKCFHSPQSAKKPSGFPIPHLDCTLGASKIKRLPLSAPQQAYLPPKRKEEGAKRERDGEDNISLRPHSGNFSGGCGPNLTSPSHVPTSSSYSRIHSHEPEPSKGGYDRDREFHRNNFRYGGHNRRDMNDRGGRMDRDRDREMDRDHRDRMNRDRLSGSNHRGSNWNNDGPESDWSRRRNGAHFPRDRDYNNSNKRYSHDRGGHDEQEPEWFSGGPSDRHETIELRGFLDDDRRDKSDDLHNGFVRESIEQNGEVDSGSESAKHDQTGESESPMDLSIEKILKMDHIPGILPNDMLETEEPSGSSRFSQFFKRNSATPDPGPGRAAHFDQHENNSHSNDDKSKAVHEMGELLRNMLIKKNTPVEPTPEPKPKEAAKPAPATKDDVDAFKKLVTPLLEKVLMGPPGKKVPTGKPSGNEQGQGTQGGNVMDLFKTAPQQPQQQKSQSTPVPEDGPRNNPLQDIFNNMMNKQPTPIQPQEEVIRLTPNQALLMLPPELQQLVLNMNVSQNDYIMLVNLAKSNEWTFRSVLAGVVTPQMPPQQHMAYVGIFKLLIIGAVNLPGVVVINPNSQPMPPMPQPMPNHRPPNFDKIMQRPNEDGPKEMAKRSATPVSSMAFTPTSVMRKMTADGGKSVPPQNPTGFVPVPISGGLLPTPPTTAPVIMNSNNPNLASLMSTMARPHPHLQFRPGPPPMGFPPNAGFHPSMMTPNIHGPVMIPPPFQNILPNQQIYNKSEEN</sequence>
<comment type="caution">
    <text evidence="4">The sequence shown here is derived from an EMBL/GenBank/DDBJ whole genome shotgun (WGS) entry which is preliminary data.</text>
</comment>
<evidence type="ECO:0000256" key="3">
    <source>
        <dbReference type="SAM" id="MobiDB-lite"/>
    </source>
</evidence>
<feature type="compositionally biased region" description="Polar residues" evidence="3">
    <location>
        <begin position="210"/>
        <end position="223"/>
    </location>
</feature>
<proteinExistence type="predicted"/>
<feature type="compositionally biased region" description="Basic and acidic residues" evidence="3">
    <location>
        <begin position="149"/>
        <end position="168"/>
    </location>
</feature>
<feature type="compositionally biased region" description="Polar residues" evidence="3">
    <location>
        <begin position="354"/>
        <end position="370"/>
    </location>
</feature>
<evidence type="ECO:0000256" key="2">
    <source>
        <dbReference type="ARBA" id="ARBA00022490"/>
    </source>
</evidence>
<feature type="region of interest" description="Disordered" evidence="3">
    <location>
        <begin position="297"/>
        <end position="327"/>
    </location>
</feature>
<organism evidence="4 5">
    <name type="scientific">Orchesella dallaii</name>
    <dbReference type="NCBI Taxonomy" id="48710"/>
    <lineage>
        <taxon>Eukaryota</taxon>
        <taxon>Metazoa</taxon>
        <taxon>Ecdysozoa</taxon>
        <taxon>Arthropoda</taxon>
        <taxon>Hexapoda</taxon>
        <taxon>Collembola</taxon>
        <taxon>Entomobryomorpha</taxon>
        <taxon>Entomobryoidea</taxon>
        <taxon>Orchesellidae</taxon>
        <taxon>Orchesellinae</taxon>
        <taxon>Orchesella</taxon>
    </lineage>
</organism>
<dbReference type="Pfam" id="PF10477">
    <property type="entry name" value="EIF4E-T"/>
    <property type="match status" value="1"/>
</dbReference>
<dbReference type="PANTHER" id="PTHR12269">
    <property type="entry name" value="EUKARYOTIC TRANSLATION INITIATION FACTOR 4E TRANSPORTER"/>
    <property type="match status" value="1"/>
</dbReference>
<dbReference type="InterPro" id="IPR018862">
    <property type="entry name" value="eIF4E-T"/>
</dbReference>
<dbReference type="EMBL" id="CAXLJM020000051">
    <property type="protein sequence ID" value="CAL8115836.1"/>
    <property type="molecule type" value="Genomic_DNA"/>
</dbReference>
<evidence type="ECO:0000313" key="4">
    <source>
        <dbReference type="EMBL" id="CAL8115836.1"/>
    </source>
</evidence>
<feature type="compositionally biased region" description="Low complexity" evidence="3">
    <location>
        <begin position="488"/>
        <end position="498"/>
    </location>
</feature>
<reference evidence="4 5" key="1">
    <citation type="submission" date="2024-08" db="EMBL/GenBank/DDBJ databases">
        <authorList>
            <person name="Cucini C."/>
            <person name="Frati F."/>
        </authorList>
    </citation>
    <scope>NUCLEOTIDE SEQUENCE [LARGE SCALE GENOMIC DNA]</scope>
</reference>
<evidence type="ECO:0000313" key="5">
    <source>
        <dbReference type="Proteomes" id="UP001642540"/>
    </source>
</evidence>
<gene>
    <name evidence="4" type="ORF">ODALV1_LOCUS17031</name>
</gene>
<comment type="subcellular location">
    <subcellularLocation>
        <location evidence="1">Cytoplasm</location>
    </subcellularLocation>
</comment>
<keyword evidence="5" id="KW-1185">Reference proteome</keyword>
<feature type="region of interest" description="Disordered" evidence="3">
    <location>
        <begin position="449"/>
        <end position="523"/>
    </location>
</feature>
<feature type="compositionally biased region" description="Basic and acidic residues" evidence="3">
    <location>
        <begin position="420"/>
        <end position="437"/>
    </location>
</feature>
<feature type="compositionally biased region" description="Low complexity" evidence="3">
    <location>
        <begin position="134"/>
        <end position="146"/>
    </location>
</feature>
<feature type="compositionally biased region" description="Basic and acidic residues" evidence="3">
    <location>
        <begin position="100"/>
        <end position="113"/>
    </location>
</feature>
<evidence type="ECO:0000256" key="1">
    <source>
        <dbReference type="ARBA" id="ARBA00004496"/>
    </source>
</evidence>
<keyword evidence="2" id="KW-0963">Cytoplasm</keyword>
<feature type="compositionally biased region" description="Polar residues" evidence="3">
    <location>
        <begin position="509"/>
        <end position="523"/>
    </location>
</feature>
<accession>A0ABP1QZB2</accession>
<name>A0ABP1QZB2_9HEXA</name>
<feature type="compositionally biased region" description="Basic and acidic residues" evidence="3">
    <location>
        <begin position="177"/>
        <end position="209"/>
    </location>
</feature>
<evidence type="ECO:0008006" key="6">
    <source>
        <dbReference type="Google" id="ProtNLM"/>
    </source>
</evidence>
<feature type="compositionally biased region" description="Low complexity" evidence="3">
    <location>
        <begin position="455"/>
        <end position="468"/>
    </location>
</feature>
<protein>
    <recommendedName>
        <fullName evidence="6">Eukaryotic translation initiation factor 4E transporter</fullName>
    </recommendedName>
</protein>
<feature type="compositionally biased region" description="Basic and acidic residues" evidence="3">
    <location>
        <begin position="250"/>
        <end position="259"/>
    </location>
</feature>